<gene>
    <name evidence="2" type="ORF">O9X94_00385</name>
</gene>
<dbReference type="AlphaFoldDB" id="A0A9X3HKM3"/>
<comment type="caution">
    <text evidence="2">The sequence shown here is derived from an EMBL/GenBank/DDBJ whole genome shotgun (WGS) entry which is preliminary data.</text>
</comment>
<keyword evidence="3" id="KW-1185">Reference proteome</keyword>
<dbReference type="Proteomes" id="UP001151309">
    <property type="component" value="Unassembled WGS sequence"/>
</dbReference>
<dbReference type="EMBL" id="JAPZLT010000001">
    <property type="protein sequence ID" value="MCZ7907749.1"/>
    <property type="molecule type" value="Genomic_DNA"/>
</dbReference>
<dbReference type="RefSeq" id="WP_269830324.1">
    <property type="nucleotide sequence ID" value="NZ_JAPZLT010000001.1"/>
</dbReference>
<protein>
    <submittedName>
        <fullName evidence="2">Uncharacterized protein</fullName>
    </submittedName>
</protein>
<evidence type="ECO:0000313" key="3">
    <source>
        <dbReference type="Proteomes" id="UP001151309"/>
    </source>
</evidence>
<feature type="compositionally biased region" description="Polar residues" evidence="1">
    <location>
        <begin position="126"/>
        <end position="142"/>
    </location>
</feature>
<name>A0A9X3HKM3_9HYPH</name>
<reference evidence="2" key="1">
    <citation type="submission" date="2022-12" db="EMBL/GenBank/DDBJ databases">
        <title>Draft genome sequences of 22 rhizogenic Agrobacterium biovar 1 strains, the causative agent of hairy root disease.</title>
        <authorList>
            <person name="Kim N."/>
            <person name="Vargas P."/>
            <person name="Rediers H."/>
        </authorList>
    </citation>
    <scope>NUCLEOTIDE SEQUENCE</scope>
    <source>
        <strain evidence="2">ST07.17.026</strain>
    </source>
</reference>
<proteinExistence type="predicted"/>
<sequence>MALQNIEDISFDDELHVDGQEILWRAVLMNAIDEAVRGPSMSVDKTAKIRIYHIEQARIYLTRPNRDFETVCALAGLDPDAVRERVTKQIAEAPSPEELAVTKRRSNYRTPGVVSNLSAFEGTGAGSNSQETPNLTFSGNDA</sequence>
<organism evidence="2 3">
    <name type="scientific">Agrobacterium leguminum</name>
    <dbReference type="NCBI Taxonomy" id="2792015"/>
    <lineage>
        <taxon>Bacteria</taxon>
        <taxon>Pseudomonadati</taxon>
        <taxon>Pseudomonadota</taxon>
        <taxon>Alphaproteobacteria</taxon>
        <taxon>Hyphomicrobiales</taxon>
        <taxon>Rhizobiaceae</taxon>
        <taxon>Rhizobium/Agrobacterium group</taxon>
        <taxon>Agrobacterium</taxon>
    </lineage>
</organism>
<evidence type="ECO:0000313" key="2">
    <source>
        <dbReference type="EMBL" id="MCZ7907749.1"/>
    </source>
</evidence>
<feature type="region of interest" description="Disordered" evidence="1">
    <location>
        <begin position="118"/>
        <end position="142"/>
    </location>
</feature>
<evidence type="ECO:0000256" key="1">
    <source>
        <dbReference type="SAM" id="MobiDB-lite"/>
    </source>
</evidence>
<accession>A0A9X3HKM3</accession>